<protein>
    <submittedName>
        <fullName evidence="2">Uncharacterized protein</fullName>
    </submittedName>
</protein>
<proteinExistence type="predicted"/>
<name>A0A9P5YQC6_9AGAR</name>
<organism evidence="2 3">
    <name type="scientific">Pholiota conissans</name>
    <dbReference type="NCBI Taxonomy" id="109636"/>
    <lineage>
        <taxon>Eukaryota</taxon>
        <taxon>Fungi</taxon>
        <taxon>Dikarya</taxon>
        <taxon>Basidiomycota</taxon>
        <taxon>Agaricomycotina</taxon>
        <taxon>Agaricomycetes</taxon>
        <taxon>Agaricomycetidae</taxon>
        <taxon>Agaricales</taxon>
        <taxon>Agaricineae</taxon>
        <taxon>Strophariaceae</taxon>
        <taxon>Pholiota</taxon>
    </lineage>
</organism>
<evidence type="ECO:0000256" key="1">
    <source>
        <dbReference type="SAM" id="Phobius"/>
    </source>
</evidence>
<keyword evidence="1" id="KW-0472">Membrane</keyword>
<dbReference type="Proteomes" id="UP000807469">
    <property type="component" value="Unassembled WGS sequence"/>
</dbReference>
<comment type="caution">
    <text evidence="2">The sequence shown here is derived from an EMBL/GenBank/DDBJ whole genome shotgun (WGS) entry which is preliminary data.</text>
</comment>
<keyword evidence="1" id="KW-1133">Transmembrane helix</keyword>
<reference evidence="2" key="1">
    <citation type="submission" date="2020-11" db="EMBL/GenBank/DDBJ databases">
        <authorList>
            <consortium name="DOE Joint Genome Institute"/>
            <person name="Ahrendt S."/>
            <person name="Riley R."/>
            <person name="Andreopoulos W."/>
            <person name="Labutti K."/>
            <person name="Pangilinan J."/>
            <person name="Ruiz-Duenas F.J."/>
            <person name="Barrasa J.M."/>
            <person name="Sanchez-Garcia M."/>
            <person name="Camarero S."/>
            <person name="Miyauchi S."/>
            <person name="Serrano A."/>
            <person name="Linde D."/>
            <person name="Babiker R."/>
            <person name="Drula E."/>
            <person name="Ayuso-Fernandez I."/>
            <person name="Pacheco R."/>
            <person name="Padilla G."/>
            <person name="Ferreira P."/>
            <person name="Barriuso J."/>
            <person name="Kellner H."/>
            <person name="Castanera R."/>
            <person name="Alfaro M."/>
            <person name="Ramirez L."/>
            <person name="Pisabarro A.G."/>
            <person name="Kuo A."/>
            <person name="Tritt A."/>
            <person name="Lipzen A."/>
            <person name="He G."/>
            <person name="Yan M."/>
            <person name="Ng V."/>
            <person name="Cullen D."/>
            <person name="Martin F."/>
            <person name="Rosso M.-N."/>
            <person name="Henrissat B."/>
            <person name="Hibbett D."/>
            <person name="Martinez A.T."/>
            <person name="Grigoriev I.V."/>
        </authorList>
    </citation>
    <scope>NUCLEOTIDE SEQUENCE</scope>
    <source>
        <strain evidence="2">CIRM-BRFM 674</strain>
    </source>
</reference>
<dbReference type="AlphaFoldDB" id="A0A9P5YQC6"/>
<keyword evidence="3" id="KW-1185">Reference proteome</keyword>
<evidence type="ECO:0000313" key="2">
    <source>
        <dbReference type="EMBL" id="KAF9473156.1"/>
    </source>
</evidence>
<sequence>MYYMRVLHVHVPRRPDPRAKAHRHVKMGFSLRSETCCVINDLLSRRNRALRYSCTNVVSWAWAWVRMGMGVGMAWGRVAIFLYLWAERDCEM</sequence>
<accession>A0A9P5YQC6</accession>
<gene>
    <name evidence="2" type="ORF">BDN70DRAFT_407053</name>
</gene>
<keyword evidence="1" id="KW-0812">Transmembrane</keyword>
<evidence type="ECO:0000313" key="3">
    <source>
        <dbReference type="Proteomes" id="UP000807469"/>
    </source>
</evidence>
<dbReference type="EMBL" id="MU155466">
    <property type="protein sequence ID" value="KAF9473156.1"/>
    <property type="molecule type" value="Genomic_DNA"/>
</dbReference>
<feature type="transmembrane region" description="Helical" evidence="1">
    <location>
        <begin position="61"/>
        <end position="86"/>
    </location>
</feature>